<dbReference type="PROSITE" id="PS51419">
    <property type="entry name" value="RAB"/>
    <property type="match status" value="2"/>
</dbReference>
<evidence type="ECO:0000256" key="8">
    <source>
        <dbReference type="ARBA" id="ARBA00023136"/>
    </source>
</evidence>
<dbReference type="OrthoDB" id="9989112at2759"/>
<comment type="subcellular location">
    <subcellularLocation>
        <location evidence="1">Endomembrane system</location>
    </subcellularLocation>
</comment>
<evidence type="ECO:0000256" key="4">
    <source>
        <dbReference type="ARBA" id="ARBA00022481"/>
    </source>
</evidence>
<dbReference type="SUPFAM" id="SSF52540">
    <property type="entry name" value="P-loop containing nucleoside triphosphate hydrolases"/>
    <property type="match status" value="2"/>
</dbReference>
<keyword evidence="9" id="KW-0449">Lipoprotein</keyword>
<comment type="similarity">
    <text evidence="2">Belongs to the small GTPase superfamily. Rab family.</text>
</comment>
<dbReference type="InterPro" id="IPR027417">
    <property type="entry name" value="P-loop_NTPase"/>
</dbReference>
<evidence type="ECO:0000256" key="5">
    <source>
        <dbReference type="ARBA" id="ARBA00022741"/>
    </source>
</evidence>
<keyword evidence="6" id="KW-0653">Protein transport</keyword>
<accession>A0A7R8D689</accession>
<protein>
    <submittedName>
        <fullName evidence="11">RAB4B</fullName>
    </submittedName>
</protein>
<dbReference type="GO" id="GO:0015031">
    <property type="term" value="P:protein transport"/>
    <property type="evidence" value="ECO:0007669"/>
    <property type="project" value="UniProtKB-KW"/>
</dbReference>
<dbReference type="InterPro" id="IPR001806">
    <property type="entry name" value="Small_GTPase"/>
</dbReference>
<dbReference type="NCBIfam" id="TIGR00231">
    <property type="entry name" value="small_GTP"/>
    <property type="match status" value="1"/>
</dbReference>
<dbReference type="SMART" id="SM00175">
    <property type="entry name" value="RAB"/>
    <property type="match status" value="1"/>
</dbReference>
<dbReference type="SMART" id="SM00176">
    <property type="entry name" value="RAN"/>
    <property type="match status" value="1"/>
</dbReference>
<dbReference type="Gene3D" id="3.40.50.300">
    <property type="entry name" value="P-loop containing nucleotide triphosphate hydrolases"/>
    <property type="match status" value="2"/>
</dbReference>
<evidence type="ECO:0000313" key="12">
    <source>
        <dbReference type="Proteomes" id="UP000675881"/>
    </source>
</evidence>
<evidence type="ECO:0000313" key="11">
    <source>
        <dbReference type="EMBL" id="CAF3038585.1"/>
    </source>
</evidence>
<keyword evidence="4" id="KW-0488">Methylation</keyword>
<evidence type="ECO:0000256" key="2">
    <source>
        <dbReference type="ARBA" id="ARBA00006270"/>
    </source>
</evidence>
<keyword evidence="7" id="KW-0342">GTP-binding</keyword>
<evidence type="ECO:0000256" key="3">
    <source>
        <dbReference type="ARBA" id="ARBA00022448"/>
    </source>
</evidence>
<dbReference type="GO" id="GO:0012505">
    <property type="term" value="C:endomembrane system"/>
    <property type="evidence" value="ECO:0007669"/>
    <property type="project" value="UniProtKB-SubCell"/>
</dbReference>
<dbReference type="InterPro" id="IPR041819">
    <property type="entry name" value="Rab4"/>
</dbReference>
<evidence type="ECO:0000256" key="1">
    <source>
        <dbReference type="ARBA" id="ARBA00004308"/>
    </source>
</evidence>
<dbReference type="PANTHER" id="PTHR47979">
    <property type="entry name" value="DRAB11-RELATED"/>
    <property type="match status" value="1"/>
</dbReference>
<dbReference type="GO" id="GO:0005525">
    <property type="term" value="F:GTP binding"/>
    <property type="evidence" value="ECO:0007669"/>
    <property type="project" value="UniProtKB-KW"/>
</dbReference>
<reference evidence="11" key="1">
    <citation type="submission" date="2021-02" db="EMBL/GenBank/DDBJ databases">
        <authorList>
            <person name="Bekaert M."/>
        </authorList>
    </citation>
    <scope>NUCLEOTIDE SEQUENCE</scope>
    <source>
        <strain evidence="11">IoA-00</strain>
    </source>
</reference>
<keyword evidence="10" id="KW-0636">Prenylation</keyword>
<keyword evidence="3" id="KW-0813">Transport</keyword>
<dbReference type="SMART" id="SM00177">
    <property type="entry name" value="ARF"/>
    <property type="match status" value="1"/>
</dbReference>
<dbReference type="InterPro" id="IPR050209">
    <property type="entry name" value="Rab_GTPases_membrane_traffic"/>
</dbReference>
<sequence>MTGIHSPPWNNTNVFHVTIQGSIQWKLHQQSIGKTCITLRFTDELFKLNFTHTLLELILSGSRTLSRCYDFPLQACPWCDTCLRHHQLQLLSEHSKVAEFVYQIEMWRIFGREGAHLVLVGNKLDLESQREVTYNGGYQLANDLGMTFLEVSAKEASNIDECFIVLVENILKKNPDDLRILNDIQNLATVKKKSDGHLIGSAGTGKSCLLHQFIEGRYLDDSRHTIGVEFGSRVLPVGGKTVKLQIWDTAGQERFRSVTRSYYRGAAGALLVYDIASRESFNALTNWLTDARTLASPQIIILLVGNKKDLESEREVSFLEASRFAQENDLIFLETSAKTGEAVEEAFLKCSKSILAKIETGELDPERIGSGIQYGESLQQRSHESYTYTFPTPNCGQLDCVF</sequence>
<dbReference type="Proteomes" id="UP000675881">
    <property type="component" value="Chromosome 9"/>
</dbReference>
<evidence type="ECO:0000256" key="7">
    <source>
        <dbReference type="ARBA" id="ARBA00023134"/>
    </source>
</evidence>
<dbReference type="PROSITE" id="PS51421">
    <property type="entry name" value="RAS"/>
    <property type="match status" value="1"/>
</dbReference>
<dbReference type="GO" id="GO:0003924">
    <property type="term" value="F:GTPase activity"/>
    <property type="evidence" value="ECO:0007669"/>
    <property type="project" value="InterPro"/>
</dbReference>
<dbReference type="EMBL" id="HG994588">
    <property type="protein sequence ID" value="CAF3038585.1"/>
    <property type="molecule type" value="Genomic_DNA"/>
</dbReference>
<dbReference type="GO" id="GO:0032482">
    <property type="term" value="P:Rab protein signal transduction"/>
    <property type="evidence" value="ECO:0007669"/>
    <property type="project" value="InterPro"/>
</dbReference>
<dbReference type="SMART" id="SM00173">
    <property type="entry name" value="RAS"/>
    <property type="match status" value="1"/>
</dbReference>
<dbReference type="CDD" id="cd04113">
    <property type="entry name" value="Rab4"/>
    <property type="match status" value="1"/>
</dbReference>
<organism evidence="11 12">
    <name type="scientific">Lepeophtheirus salmonis</name>
    <name type="common">Salmon louse</name>
    <name type="synonym">Caligus salmonis</name>
    <dbReference type="NCBI Taxonomy" id="72036"/>
    <lineage>
        <taxon>Eukaryota</taxon>
        <taxon>Metazoa</taxon>
        <taxon>Ecdysozoa</taxon>
        <taxon>Arthropoda</taxon>
        <taxon>Crustacea</taxon>
        <taxon>Multicrustacea</taxon>
        <taxon>Hexanauplia</taxon>
        <taxon>Copepoda</taxon>
        <taxon>Siphonostomatoida</taxon>
        <taxon>Caligidae</taxon>
        <taxon>Lepeophtheirus</taxon>
    </lineage>
</organism>
<keyword evidence="12" id="KW-1185">Reference proteome</keyword>
<evidence type="ECO:0000256" key="6">
    <source>
        <dbReference type="ARBA" id="ARBA00022927"/>
    </source>
</evidence>
<dbReference type="PRINTS" id="PR00449">
    <property type="entry name" value="RASTRNSFRMNG"/>
</dbReference>
<dbReference type="Pfam" id="PF00071">
    <property type="entry name" value="Ras"/>
    <property type="match status" value="2"/>
</dbReference>
<evidence type="ECO:0000256" key="9">
    <source>
        <dbReference type="ARBA" id="ARBA00023288"/>
    </source>
</evidence>
<name>A0A7R8D689_LEPSM</name>
<keyword evidence="8" id="KW-0472">Membrane</keyword>
<keyword evidence="5" id="KW-0547">Nucleotide-binding</keyword>
<gene>
    <name evidence="11" type="ORF">LSAA_14632</name>
</gene>
<evidence type="ECO:0000256" key="10">
    <source>
        <dbReference type="ARBA" id="ARBA00023289"/>
    </source>
</evidence>
<dbReference type="SMART" id="SM00174">
    <property type="entry name" value="RHO"/>
    <property type="match status" value="1"/>
</dbReference>
<proteinExistence type="inferred from homology"/>
<dbReference type="FunFam" id="3.40.50.300:FF:001193">
    <property type="entry name" value="Rab family, other"/>
    <property type="match status" value="1"/>
</dbReference>
<dbReference type="AlphaFoldDB" id="A0A7R8D689"/>
<dbReference type="InterPro" id="IPR005225">
    <property type="entry name" value="Small_GTP-bd"/>
</dbReference>